<organism evidence="6 7">
    <name type="scientific">Paenibacillus profundus</name>
    <dbReference type="NCBI Taxonomy" id="1173085"/>
    <lineage>
        <taxon>Bacteria</taxon>
        <taxon>Bacillati</taxon>
        <taxon>Bacillota</taxon>
        <taxon>Bacilli</taxon>
        <taxon>Bacillales</taxon>
        <taxon>Paenibacillaceae</taxon>
        <taxon>Paenibacillus</taxon>
    </lineage>
</organism>
<dbReference type="EMBL" id="JAJNBZ010000010">
    <property type="protein sequence ID" value="MCE5170421.1"/>
    <property type="molecule type" value="Genomic_DNA"/>
</dbReference>
<comment type="subcellular location">
    <subcellularLocation>
        <location evidence="1">Bacterial microcompartment</location>
    </subcellularLocation>
</comment>
<comment type="similarity">
    <text evidence="3">Belongs to the bacterial microcompartments protein family.</text>
</comment>
<feature type="domain" description="BMC" evidence="5">
    <location>
        <begin position="6"/>
        <end position="93"/>
    </location>
</feature>
<proteinExistence type="inferred from homology"/>
<evidence type="ECO:0000259" key="5">
    <source>
        <dbReference type="PROSITE" id="PS51930"/>
    </source>
</evidence>
<dbReference type="InterPro" id="IPR044872">
    <property type="entry name" value="CcmK/CsoS1_BMC"/>
</dbReference>
<keyword evidence="7" id="KW-1185">Reference proteome</keyword>
<evidence type="ECO:0000313" key="7">
    <source>
        <dbReference type="Proteomes" id="UP001199916"/>
    </source>
</evidence>
<feature type="compositionally biased region" description="Polar residues" evidence="4">
    <location>
        <begin position="111"/>
        <end position="124"/>
    </location>
</feature>
<reference evidence="6 7" key="1">
    <citation type="submission" date="2021-11" db="EMBL/GenBank/DDBJ databases">
        <title>Draft genome sequence of Paenibacillus profundus YoMME, a new Gram-positive bacteria with exoelectrogenic properties.</title>
        <authorList>
            <person name="Hubenova Y."/>
            <person name="Hubenova E."/>
            <person name="Manasiev Y."/>
            <person name="Peykov S."/>
            <person name="Mitov M."/>
        </authorList>
    </citation>
    <scope>NUCLEOTIDE SEQUENCE [LARGE SCALE GENOMIC DNA]</scope>
    <source>
        <strain evidence="6 7">YoMME</strain>
    </source>
</reference>
<evidence type="ECO:0000256" key="3">
    <source>
        <dbReference type="PROSITE-ProRule" id="PRU01278"/>
    </source>
</evidence>
<feature type="compositionally biased region" description="Basic and acidic residues" evidence="4">
    <location>
        <begin position="158"/>
        <end position="168"/>
    </location>
</feature>
<dbReference type="InterPro" id="IPR037233">
    <property type="entry name" value="CcmK-like_sf"/>
</dbReference>
<name>A0ABS8YJB4_9BACL</name>
<dbReference type="SUPFAM" id="SSF143414">
    <property type="entry name" value="CcmK-like"/>
    <property type="match status" value="1"/>
</dbReference>
<evidence type="ECO:0000256" key="1">
    <source>
        <dbReference type="ARBA" id="ARBA00024322"/>
    </source>
</evidence>
<accession>A0ABS8YJB4</accession>
<feature type="region of interest" description="Disordered" evidence="4">
    <location>
        <begin position="100"/>
        <end position="168"/>
    </location>
</feature>
<dbReference type="Gene3D" id="3.30.70.1710">
    <property type="match status" value="1"/>
</dbReference>
<dbReference type="PANTHER" id="PTHR33941:SF11">
    <property type="entry name" value="BACTERIAL MICROCOMPARTMENT SHELL PROTEIN PDUJ"/>
    <property type="match status" value="1"/>
</dbReference>
<dbReference type="Proteomes" id="UP001199916">
    <property type="component" value="Unassembled WGS sequence"/>
</dbReference>
<evidence type="ECO:0000313" key="6">
    <source>
        <dbReference type="EMBL" id="MCE5170421.1"/>
    </source>
</evidence>
<gene>
    <name evidence="6" type="ORF">LQV63_13985</name>
</gene>
<dbReference type="InterPro" id="IPR000249">
    <property type="entry name" value="BMC_dom"/>
</dbReference>
<dbReference type="PROSITE" id="PS51930">
    <property type="entry name" value="BMC_2"/>
    <property type="match status" value="1"/>
</dbReference>
<dbReference type="CDD" id="cd07045">
    <property type="entry name" value="BMC_CcmK_like"/>
    <property type="match status" value="1"/>
</dbReference>
<evidence type="ECO:0000256" key="2">
    <source>
        <dbReference type="ARBA" id="ARBA00024446"/>
    </source>
</evidence>
<dbReference type="RefSeq" id="WP_233697165.1">
    <property type="nucleotide sequence ID" value="NZ_JAJNBZ010000010.1"/>
</dbReference>
<dbReference type="PANTHER" id="PTHR33941">
    <property type="entry name" value="PROPANEDIOL UTILIZATION PROTEIN PDUA"/>
    <property type="match status" value="1"/>
</dbReference>
<dbReference type="SMART" id="SM00877">
    <property type="entry name" value="BMC"/>
    <property type="match status" value="1"/>
</dbReference>
<keyword evidence="2" id="KW-1283">Bacterial microcompartment</keyword>
<comment type="caution">
    <text evidence="6">The sequence shown here is derived from an EMBL/GenBank/DDBJ whole genome shotgun (WGS) entry which is preliminary data.</text>
</comment>
<protein>
    <submittedName>
        <fullName evidence="6">BMC domain-containing protein</fullName>
    </submittedName>
</protein>
<evidence type="ECO:0000256" key="4">
    <source>
        <dbReference type="SAM" id="MobiDB-lite"/>
    </source>
</evidence>
<dbReference type="InterPro" id="IPR050575">
    <property type="entry name" value="BMC_shell"/>
</dbReference>
<sequence length="168" mass="18004">MMSYDAIGVIEARYFATALEMTDAMSKAAQVEWLASENYLGGKLVTVVVGGDIANVKAAVEAAEAVCAGKAHNPLANAAVILKPHAEIMKFIMPSSGQELDKMADEEMVQPTEQKTAVERQQAQPDVAGNENITASSSKTDEMDAKTKTKLKASRPAASEKKNMKEEK</sequence>
<dbReference type="Pfam" id="PF00936">
    <property type="entry name" value="BMC"/>
    <property type="match status" value="1"/>
</dbReference>